<evidence type="ECO:0008006" key="4">
    <source>
        <dbReference type="Google" id="ProtNLM"/>
    </source>
</evidence>
<evidence type="ECO:0000313" key="3">
    <source>
        <dbReference type="Proteomes" id="UP000632289"/>
    </source>
</evidence>
<dbReference type="AlphaFoldDB" id="A0A927IF24"/>
<accession>A0A927IF24</accession>
<reference evidence="2" key="1">
    <citation type="submission" date="2020-09" db="EMBL/GenBank/DDBJ databases">
        <title>Secondary metabolite and genome analysis of marine Streptomyces chumphonensis KK1-2T.</title>
        <authorList>
            <person name="Phongsopitanun W."/>
            <person name="Kanchanasin P."/>
            <person name="Pittayakhajonwut P."/>
            <person name="Suwanborirux K."/>
            <person name="Tanasupawat S."/>
        </authorList>
    </citation>
    <scope>NUCLEOTIDE SEQUENCE</scope>
    <source>
        <strain evidence="2">KK1-2</strain>
    </source>
</reference>
<gene>
    <name evidence="2" type="ORF">IF129_24890</name>
</gene>
<feature type="region of interest" description="Disordered" evidence="1">
    <location>
        <begin position="85"/>
        <end position="105"/>
    </location>
</feature>
<evidence type="ECO:0000256" key="1">
    <source>
        <dbReference type="SAM" id="MobiDB-lite"/>
    </source>
</evidence>
<dbReference type="EMBL" id="JACXYU010000020">
    <property type="protein sequence ID" value="MBD3934787.1"/>
    <property type="molecule type" value="Genomic_DNA"/>
</dbReference>
<evidence type="ECO:0000313" key="2">
    <source>
        <dbReference type="EMBL" id="MBD3934787.1"/>
    </source>
</evidence>
<organism evidence="2 3">
    <name type="scientific">Streptomyces chumphonensis</name>
    <dbReference type="NCBI Taxonomy" id="1214925"/>
    <lineage>
        <taxon>Bacteria</taxon>
        <taxon>Bacillati</taxon>
        <taxon>Actinomycetota</taxon>
        <taxon>Actinomycetes</taxon>
        <taxon>Kitasatosporales</taxon>
        <taxon>Streptomycetaceae</taxon>
        <taxon>Streptomyces</taxon>
    </lineage>
</organism>
<sequence length="162" mass="16419">MRTGAAGLTGLGAVGALALTTGCSGGDRAERERRAAERGARLRRAAAADSAVLLRRYDATSAAHPDLAARLAPLRADVLRHAEAFGDGRRGGPDASPPPGAEVPKERAAALAELAGAERRTARERMRALADAPPELARLLASVAASGEVHAFLLGEATGGGA</sequence>
<feature type="compositionally biased region" description="Basic and acidic residues" evidence="1">
    <location>
        <begin position="27"/>
        <end position="40"/>
    </location>
</feature>
<protein>
    <recommendedName>
        <fullName evidence="4">Lipoprotein</fullName>
    </recommendedName>
</protein>
<dbReference type="PROSITE" id="PS51257">
    <property type="entry name" value="PROKAR_LIPOPROTEIN"/>
    <property type="match status" value="1"/>
</dbReference>
<keyword evidence="3" id="KW-1185">Reference proteome</keyword>
<feature type="region of interest" description="Disordered" evidence="1">
    <location>
        <begin position="22"/>
        <end position="41"/>
    </location>
</feature>
<proteinExistence type="predicted"/>
<comment type="caution">
    <text evidence="2">The sequence shown here is derived from an EMBL/GenBank/DDBJ whole genome shotgun (WGS) entry which is preliminary data.</text>
</comment>
<name>A0A927IF24_9ACTN</name>
<dbReference type="Proteomes" id="UP000632289">
    <property type="component" value="Unassembled WGS sequence"/>
</dbReference>